<comment type="caution">
    <text evidence="7">The sequence shown here is derived from an EMBL/GenBank/DDBJ whole genome shotgun (WGS) entry which is preliminary data.</text>
</comment>
<dbReference type="SMART" id="SM01340">
    <property type="entry name" value="DNA_mis_repair"/>
    <property type="match status" value="1"/>
</dbReference>
<keyword evidence="3 4" id="KW-0234">DNA repair</keyword>
<evidence type="ECO:0000259" key="5">
    <source>
        <dbReference type="SMART" id="SM00853"/>
    </source>
</evidence>
<dbReference type="GO" id="GO:0005524">
    <property type="term" value="F:ATP binding"/>
    <property type="evidence" value="ECO:0007669"/>
    <property type="project" value="InterPro"/>
</dbReference>
<evidence type="ECO:0000313" key="8">
    <source>
        <dbReference type="Proteomes" id="UP000178943"/>
    </source>
</evidence>
<dbReference type="GO" id="GO:0006298">
    <property type="term" value="P:mismatch repair"/>
    <property type="evidence" value="ECO:0007669"/>
    <property type="project" value="UniProtKB-UniRule"/>
</dbReference>
<dbReference type="InterPro" id="IPR042120">
    <property type="entry name" value="MutL_C_dimsub"/>
</dbReference>
<dbReference type="CDD" id="cd00782">
    <property type="entry name" value="MutL_Trans"/>
    <property type="match status" value="1"/>
</dbReference>
<dbReference type="SUPFAM" id="SSF55874">
    <property type="entry name" value="ATPase domain of HSP90 chaperone/DNA topoisomerase II/histidine kinase"/>
    <property type="match status" value="1"/>
</dbReference>
<comment type="function">
    <text evidence="4">This protein is involved in the repair of mismatches in DNA. It is required for dam-dependent methyl-directed DNA mismatch repair. May act as a 'molecular matchmaker', a protein that promotes the formation of a stable complex between two or more DNA-binding proteins in an ATP-dependent manner without itself being part of a final effector complex.</text>
</comment>
<dbReference type="FunFam" id="3.30.565.10:FF:000003">
    <property type="entry name" value="DNA mismatch repair endonuclease MutL"/>
    <property type="match status" value="1"/>
</dbReference>
<dbReference type="InterPro" id="IPR036890">
    <property type="entry name" value="HATPase_C_sf"/>
</dbReference>
<evidence type="ECO:0000259" key="6">
    <source>
        <dbReference type="SMART" id="SM01340"/>
    </source>
</evidence>
<gene>
    <name evidence="4" type="primary">mutL</name>
    <name evidence="7" type="ORF">A2Y62_02415</name>
</gene>
<dbReference type="InterPro" id="IPR020568">
    <property type="entry name" value="Ribosomal_Su5_D2-typ_SF"/>
</dbReference>
<feature type="domain" description="MutL C-terminal dimerisation" evidence="5">
    <location>
        <begin position="395"/>
        <end position="538"/>
    </location>
</feature>
<dbReference type="InterPro" id="IPR002099">
    <property type="entry name" value="MutL/Mlh/PMS"/>
</dbReference>
<dbReference type="GO" id="GO:0016887">
    <property type="term" value="F:ATP hydrolysis activity"/>
    <property type="evidence" value="ECO:0007669"/>
    <property type="project" value="InterPro"/>
</dbReference>
<dbReference type="InterPro" id="IPR037198">
    <property type="entry name" value="MutL_C_sf"/>
</dbReference>
<dbReference type="Gene3D" id="3.30.1370.100">
    <property type="entry name" value="MutL, C-terminal domain, regulatory subdomain"/>
    <property type="match status" value="1"/>
</dbReference>
<evidence type="ECO:0000256" key="1">
    <source>
        <dbReference type="ARBA" id="ARBA00006082"/>
    </source>
</evidence>
<dbReference type="Gene3D" id="3.30.565.10">
    <property type="entry name" value="Histidine kinase-like ATPase, C-terminal domain"/>
    <property type="match status" value="1"/>
</dbReference>
<organism evidence="7 8">
    <name type="scientific">Candidatus Fischerbacteria bacterium RBG_13_37_8</name>
    <dbReference type="NCBI Taxonomy" id="1817863"/>
    <lineage>
        <taxon>Bacteria</taxon>
        <taxon>Candidatus Fischeribacteriota</taxon>
    </lineage>
</organism>
<comment type="similarity">
    <text evidence="1 4">Belongs to the DNA mismatch repair MutL/HexB family.</text>
</comment>
<dbReference type="PANTHER" id="PTHR10073">
    <property type="entry name" value="DNA MISMATCH REPAIR PROTEIN MLH, PMS, MUTL"/>
    <property type="match status" value="1"/>
</dbReference>
<dbReference type="Pfam" id="PF13589">
    <property type="entry name" value="HATPase_c_3"/>
    <property type="match status" value="1"/>
</dbReference>
<dbReference type="InterPro" id="IPR014790">
    <property type="entry name" value="MutL_C"/>
</dbReference>
<dbReference type="Proteomes" id="UP000178943">
    <property type="component" value="Unassembled WGS sequence"/>
</dbReference>
<dbReference type="GO" id="GO:0030983">
    <property type="term" value="F:mismatched DNA binding"/>
    <property type="evidence" value="ECO:0007669"/>
    <property type="project" value="InterPro"/>
</dbReference>
<evidence type="ECO:0000313" key="7">
    <source>
        <dbReference type="EMBL" id="OGF63061.1"/>
    </source>
</evidence>
<dbReference type="Gene3D" id="3.30.230.10">
    <property type="match status" value="1"/>
</dbReference>
<dbReference type="STRING" id="1817863.A2Y62_02415"/>
<dbReference type="InterPro" id="IPR014762">
    <property type="entry name" value="DNA_mismatch_repair_CS"/>
</dbReference>
<dbReference type="Pfam" id="PF01119">
    <property type="entry name" value="DNA_mis_repair"/>
    <property type="match status" value="1"/>
</dbReference>
<dbReference type="NCBIfam" id="TIGR00585">
    <property type="entry name" value="mutl"/>
    <property type="match status" value="1"/>
</dbReference>
<dbReference type="SUPFAM" id="SSF118116">
    <property type="entry name" value="DNA mismatch repair protein MutL"/>
    <property type="match status" value="1"/>
</dbReference>
<reference evidence="7 8" key="1">
    <citation type="journal article" date="2016" name="Nat. Commun.">
        <title>Thousands of microbial genomes shed light on interconnected biogeochemical processes in an aquifer system.</title>
        <authorList>
            <person name="Anantharaman K."/>
            <person name="Brown C.T."/>
            <person name="Hug L.A."/>
            <person name="Sharon I."/>
            <person name="Castelle C.J."/>
            <person name="Probst A.J."/>
            <person name="Thomas B.C."/>
            <person name="Singh A."/>
            <person name="Wilkins M.J."/>
            <person name="Karaoz U."/>
            <person name="Brodie E.L."/>
            <person name="Williams K.H."/>
            <person name="Hubbard S.S."/>
            <person name="Banfield J.F."/>
        </authorList>
    </citation>
    <scope>NUCLEOTIDE SEQUENCE [LARGE SCALE GENOMIC DNA]</scope>
</reference>
<protein>
    <recommendedName>
        <fullName evidence="4">DNA mismatch repair protein MutL</fullName>
    </recommendedName>
</protein>
<dbReference type="EMBL" id="MFGW01000170">
    <property type="protein sequence ID" value="OGF63061.1"/>
    <property type="molecule type" value="Genomic_DNA"/>
</dbReference>
<dbReference type="InterPro" id="IPR014721">
    <property type="entry name" value="Ribsml_uS5_D2-typ_fold_subgr"/>
</dbReference>
<dbReference type="InterPro" id="IPR020667">
    <property type="entry name" value="DNA_mismatch_repair_MutL"/>
</dbReference>
<dbReference type="HAMAP" id="MF_00149">
    <property type="entry name" value="DNA_mis_repair"/>
    <property type="match status" value="1"/>
</dbReference>
<dbReference type="AlphaFoldDB" id="A0A1F5VJD6"/>
<dbReference type="CDD" id="cd16926">
    <property type="entry name" value="HATPase_MutL-MLH-PMS-like"/>
    <property type="match status" value="1"/>
</dbReference>
<keyword evidence="2 4" id="KW-0227">DNA damage</keyword>
<dbReference type="SUPFAM" id="SSF54211">
    <property type="entry name" value="Ribosomal protein S5 domain 2-like"/>
    <property type="match status" value="1"/>
</dbReference>
<dbReference type="InterPro" id="IPR042121">
    <property type="entry name" value="MutL_C_regsub"/>
</dbReference>
<dbReference type="GO" id="GO:0140664">
    <property type="term" value="F:ATP-dependent DNA damage sensor activity"/>
    <property type="evidence" value="ECO:0007669"/>
    <property type="project" value="InterPro"/>
</dbReference>
<evidence type="ECO:0000256" key="2">
    <source>
        <dbReference type="ARBA" id="ARBA00022763"/>
    </source>
</evidence>
<name>A0A1F5VJD6_9BACT</name>
<dbReference type="Gene3D" id="3.30.1540.20">
    <property type="entry name" value="MutL, C-terminal domain, dimerisation subdomain"/>
    <property type="match status" value="1"/>
</dbReference>
<feature type="domain" description="DNA mismatch repair protein S5" evidence="6">
    <location>
        <begin position="209"/>
        <end position="327"/>
    </location>
</feature>
<dbReference type="InterPro" id="IPR038973">
    <property type="entry name" value="MutL/Mlh/Pms-like"/>
</dbReference>
<accession>A0A1F5VJD6</accession>
<proteinExistence type="inferred from homology"/>
<dbReference type="InterPro" id="IPR013507">
    <property type="entry name" value="DNA_mismatch_S5_2-like"/>
</dbReference>
<dbReference type="Pfam" id="PF08676">
    <property type="entry name" value="MutL_C"/>
    <property type="match status" value="1"/>
</dbReference>
<dbReference type="SMART" id="SM00853">
    <property type="entry name" value="MutL_C"/>
    <property type="match status" value="1"/>
</dbReference>
<dbReference type="PANTHER" id="PTHR10073:SF12">
    <property type="entry name" value="DNA MISMATCH REPAIR PROTEIN MLH1"/>
    <property type="match status" value="1"/>
</dbReference>
<sequence length="583" mass="66220">MGKIRVLSEDIANKIAAGEVVERPSSAVKELVENSIDAASKKISVVTQHGGKYKIIVIDNGTGMDYDDVLLAFERHSTSKIKTIEDLHQINTLGFRGEALPSIASVSHFILESRIVEEDTGARIIISGGKIRKIERIACPHGTRIEISNLFFNIPARKKFLKSAAYESSLITNIMTNYSLAYPEIHFYLEEIPKIKQDYPPVSSIEERIFQIYGQTAVDQSIPLSIEQANIKMYGRIGFPHFLKPNRNSIHFFVNKRYVRDRLLMGAFLDSYKPFLKKDAFPFIIAFIDLPPDLLDVNVHPTKTEIRFYNPNWLYNVIKDSINEALGAFKPVSIFPLNVSSMPSSYPQNNTPIMPVGQQDSMPEYPPNIPQSLYITSKHQEEQPGDSLLASPIHILAQYKNCYILASDNDGILIIDQHVAHERILYEQYKKLLEHQHISIQHLLLPLPIEVTPSQKILITEHKNYLNQLGFILENFGGNTFLLKGIPSFIRNVELSEMIIAIIDDLQNTVRKNNIETLLEDMIASVSCRAAIKINTQLNKEKMQYLVEALLETSMPQYCPHGRPIIMKITDHQINKTFKRTPA</sequence>
<evidence type="ECO:0000256" key="4">
    <source>
        <dbReference type="HAMAP-Rule" id="MF_00149"/>
    </source>
</evidence>
<dbReference type="GO" id="GO:0032300">
    <property type="term" value="C:mismatch repair complex"/>
    <property type="evidence" value="ECO:0007669"/>
    <property type="project" value="InterPro"/>
</dbReference>
<dbReference type="PROSITE" id="PS00058">
    <property type="entry name" value="DNA_MISMATCH_REPAIR_1"/>
    <property type="match status" value="1"/>
</dbReference>
<evidence type="ECO:0000256" key="3">
    <source>
        <dbReference type="ARBA" id="ARBA00023204"/>
    </source>
</evidence>